<dbReference type="Proteomes" id="UP001161017">
    <property type="component" value="Unassembled WGS sequence"/>
</dbReference>
<evidence type="ECO:0000313" key="2">
    <source>
        <dbReference type="EMBL" id="MDI1490484.1"/>
    </source>
</evidence>
<comment type="caution">
    <text evidence="2">The sequence shown here is derived from an EMBL/GenBank/DDBJ whole genome shotgun (WGS) entry which is preliminary data.</text>
</comment>
<evidence type="ECO:0000256" key="1">
    <source>
        <dbReference type="SAM" id="Coils"/>
    </source>
</evidence>
<name>A0AA43TWI3_9LECA</name>
<dbReference type="EMBL" id="JAPUFD010000012">
    <property type="protein sequence ID" value="MDI1490484.1"/>
    <property type="molecule type" value="Genomic_DNA"/>
</dbReference>
<reference evidence="2" key="1">
    <citation type="journal article" date="2023" name="Genome Biol. Evol.">
        <title>First Whole Genome Sequence and Flow Cytometry Genome Size Data for the Lichen-Forming Fungus Ramalina farinacea (Ascomycota).</title>
        <authorList>
            <person name="Llewellyn T."/>
            <person name="Mian S."/>
            <person name="Hill R."/>
            <person name="Leitch I.J."/>
            <person name="Gaya E."/>
        </authorList>
    </citation>
    <scope>NUCLEOTIDE SEQUENCE</scope>
    <source>
        <strain evidence="2">LIQ254RAFAR</strain>
    </source>
</reference>
<accession>A0AA43TWI3</accession>
<organism evidence="2 3">
    <name type="scientific">Ramalina farinacea</name>
    <dbReference type="NCBI Taxonomy" id="258253"/>
    <lineage>
        <taxon>Eukaryota</taxon>
        <taxon>Fungi</taxon>
        <taxon>Dikarya</taxon>
        <taxon>Ascomycota</taxon>
        <taxon>Pezizomycotina</taxon>
        <taxon>Lecanoromycetes</taxon>
        <taxon>OSLEUM clade</taxon>
        <taxon>Lecanoromycetidae</taxon>
        <taxon>Lecanorales</taxon>
        <taxon>Lecanorineae</taxon>
        <taxon>Ramalinaceae</taxon>
        <taxon>Ramalina</taxon>
    </lineage>
</organism>
<protein>
    <submittedName>
        <fullName evidence="2">Uncharacterized protein</fullName>
    </submittedName>
</protein>
<keyword evidence="3" id="KW-1185">Reference proteome</keyword>
<proteinExistence type="predicted"/>
<dbReference type="AlphaFoldDB" id="A0AA43TWI3"/>
<gene>
    <name evidence="2" type="ORF">OHK93_001687</name>
</gene>
<evidence type="ECO:0000313" key="3">
    <source>
        <dbReference type="Proteomes" id="UP001161017"/>
    </source>
</evidence>
<feature type="coiled-coil region" evidence="1">
    <location>
        <begin position="97"/>
        <end position="160"/>
    </location>
</feature>
<sequence>MATLAEFNAVSELRIKVDLTFVLSTTSNAAATLVRQKPYCNLVRRMAVQKAPAIPWTEYYAILKSTHGSYIQTAKRFRRELVSYGAVVAHDNTIRSNGALRHTVSRLEAENEAFKQREEELLQYLNDAEMLDKLPIRDQVNGLNKEDQELNQQVKTLEEKASTVVLMKTQ</sequence>
<keyword evidence="1" id="KW-0175">Coiled coil</keyword>